<evidence type="ECO:0000256" key="14">
    <source>
        <dbReference type="SAM" id="SignalP"/>
    </source>
</evidence>
<dbReference type="PANTHER" id="PTHR32552:SF90">
    <property type="entry name" value="METAL-PSEUDOPALINE RECEPTOR CNTO"/>
    <property type="match status" value="1"/>
</dbReference>
<dbReference type="Gene3D" id="2.170.130.10">
    <property type="entry name" value="TonB-dependent receptor, plug domain"/>
    <property type="match status" value="1"/>
</dbReference>
<dbReference type="GO" id="GO:0038023">
    <property type="term" value="F:signaling receptor activity"/>
    <property type="evidence" value="ECO:0007669"/>
    <property type="project" value="InterPro"/>
</dbReference>
<evidence type="ECO:0000256" key="8">
    <source>
        <dbReference type="ARBA" id="ARBA00023077"/>
    </source>
</evidence>
<proteinExistence type="inferred from homology"/>
<evidence type="ECO:0000256" key="2">
    <source>
        <dbReference type="ARBA" id="ARBA00009810"/>
    </source>
</evidence>
<comment type="similarity">
    <text evidence="2 12 13">Belongs to the TonB-dependent receptor family.</text>
</comment>
<comment type="caution">
    <text evidence="17">The sequence shown here is derived from an EMBL/GenBank/DDBJ whole genome shotgun (WGS) entry which is preliminary data.</text>
</comment>
<feature type="chain" id="PRO_5026026653" evidence="14">
    <location>
        <begin position="28"/>
        <end position="700"/>
    </location>
</feature>
<keyword evidence="6 14" id="KW-0732">Signal</keyword>
<dbReference type="SUPFAM" id="SSF56935">
    <property type="entry name" value="Porins"/>
    <property type="match status" value="1"/>
</dbReference>
<dbReference type="OrthoDB" id="9790771at2"/>
<dbReference type="PANTHER" id="PTHR32552">
    <property type="entry name" value="FERRICHROME IRON RECEPTOR-RELATED"/>
    <property type="match status" value="1"/>
</dbReference>
<accession>A0A6I3XJ96</accession>
<dbReference type="NCBIfam" id="TIGR01783">
    <property type="entry name" value="TonB-siderophor"/>
    <property type="match status" value="1"/>
</dbReference>
<name>A0A6I3XJ96_9BURK</name>
<evidence type="ECO:0000256" key="9">
    <source>
        <dbReference type="ARBA" id="ARBA00023136"/>
    </source>
</evidence>
<dbReference type="FunFam" id="2.40.170.20:FF:000005">
    <property type="entry name" value="TonB-dependent siderophore receptor"/>
    <property type="match status" value="1"/>
</dbReference>
<keyword evidence="4 12" id="KW-1134">Transmembrane beta strand</keyword>
<evidence type="ECO:0000313" key="18">
    <source>
        <dbReference type="Proteomes" id="UP000431684"/>
    </source>
</evidence>
<dbReference type="Proteomes" id="UP000431684">
    <property type="component" value="Unassembled WGS sequence"/>
</dbReference>
<dbReference type="GO" id="GO:0015891">
    <property type="term" value="P:siderophore transport"/>
    <property type="evidence" value="ECO:0007669"/>
    <property type="project" value="InterPro"/>
</dbReference>
<evidence type="ECO:0000256" key="1">
    <source>
        <dbReference type="ARBA" id="ARBA00004571"/>
    </source>
</evidence>
<dbReference type="InterPro" id="IPR012910">
    <property type="entry name" value="Plug_dom"/>
</dbReference>
<dbReference type="InterPro" id="IPR036942">
    <property type="entry name" value="Beta-barrel_TonB_sf"/>
</dbReference>
<evidence type="ECO:0000256" key="5">
    <source>
        <dbReference type="ARBA" id="ARBA00022692"/>
    </source>
</evidence>
<dbReference type="EMBL" id="WNWM01000002">
    <property type="protein sequence ID" value="MUI14610.1"/>
    <property type="molecule type" value="Genomic_DNA"/>
</dbReference>
<evidence type="ECO:0000256" key="10">
    <source>
        <dbReference type="ARBA" id="ARBA00023170"/>
    </source>
</evidence>
<dbReference type="InterPro" id="IPR039426">
    <property type="entry name" value="TonB-dep_rcpt-like"/>
</dbReference>
<keyword evidence="5 12" id="KW-0812">Transmembrane</keyword>
<dbReference type="Gene3D" id="2.40.170.20">
    <property type="entry name" value="TonB-dependent receptor, beta-barrel domain"/>
    <property type="match status" value="1"/>
</dbReference>
<dbReference type="Pfam" id="PF07715">
    <property type="entry name" value="Plug"/>
    <property type="match status" value="1"/>
</dbReference>
<evidence type="ECO:0000259" key="15">
    <source>
        <dbReference type="Pfam" id="PF00593"/>
    </source>
</evidence>
<dbReference type="AlphaFoldDB" id="A0A6I3XJ96"/>
<keyword evidence="18" id="KW-1185">Reference proteome</keyword>
<evidence type="ECO:0000256" key="7">
    <source>
        <dbReference type="ARBA" id="ARBA00023065"/>
    </source>
</evidence>
<keyword evidence="10 17" id="KW-0675">Receptor</keyword>
<evidence type="ECO:0000256" key="11">
    <source>
        <dbReference type="ARBA" id="ARBA00023237"/>
    </source>
</evidence>
<feature type="signal peptide" evidence="14">
    <location>
        <begin position="1"/>
        <end position="27"/>
    </location>
</feature>
<dbReference type="GO" id="GO:0009279">
    <property type="term" value="C:cell outer membrane"/>
    <property type="evidence" value="ECO:0007669"/>
    <property type="project" value="UniProtKB-SubCell"/>
</dbReference>
<evidence type="ECO:0000256" key="4">
    <source>
        <dbReference type="ARBA" id="ARBA00022452"/>
    </source>
</evidence>
<evidence type="ECO:0000256" key="3">
    <source>
        <dbReference type="ARBA" id="ARBA00022448"/>
    </source>
</evidence>
<evidence type="ECO:0000256" key="13">
    <source>
        <dbReference type="RuleBase" id="RU003357"/>
    </source>
</evidence>
<organism evidence="17 18">
    <name type="scientific">Pseudoduganella dura</name>
    <dbReference type="NCBI Taxonomy" id="321982"/>
    <lineage>
        <taxon>Bacteria</taxon>
        <taxon>Pseudomonadati</taxon>
        <taxon>Pseudomonadota</taxon>
        <taxon>Betaproteobacteria</taxon>
        <taxon>Burkholderiales</taxon>
        <taxon>Oxalobacteraceae</taxon>
        <taxon>Telluria group</taxon>
        <taxon>Pseudoduganella</taxon>
    </lineage>
</organism>
<evidence type="ECO:0000259" key="16">
    <source>
        <dbReference type="Pfam" id="PF07715"/>
    </source>
</evidence>
<sequence>MHIAKPHPFTHRLFALSLLSAAPLVSAQPAADEAAETAMPQVSIVAERVGDAWNPQQSRGATRTDTPLAEVPQSVRVISLQQIEDLGATRMADTVDFVSGISRLNDFGGTWDNFAIRGFSSTDMGYLVNGFPGSRGYNPPRDTATVERFEFLKGPAGAVYGSSEPGGTINIVTKKPKFDSANVAEASVGSTGLRRATLDSTGALTDTVAYRLNLVTEEGGPRSSLLHNKRTLVAPALTWKIDGRTTFGFESEFLRTDAPLDRGVINVRGVLGTLPRDRVLNEPGDDNMRLNSDTHQATLEHRLTDDWRVRIGASYKESDFYGEYTEATALAADNRTLNRQATWRTLPSRDVALQAELEGKFTTGGIGHTLLVGAEASRLWMNMEILRSANTPIDIYTPVYGKAAPALTSLTTSSDERQRVKAVFAQDQVSLSDRWKLLAGLRWDEYSQSLENRVAKTFIAREQSAVTPRAGVTYLPNGWSSLYVSAGKSFRGNNGTDIAGRAFDPQRSTAYEAGWKLQTPDGRLGATLALYEITKTNVLTASDVPGYSVAAGEIRSTGFEVDVNGQVDRHWRVMGNFAWDDARVTKDKTLAAGTRLANVPEYSAGLLAIREDRLPGGGRYGIGAGANYVGERSGNSADTYSLPAYTTFKLVSYWQVNRRTRLSVDVHNLANRMFYTSSWGNLYVSAGAERSVVARLKVDL</sequence>
<protein>
    <submittedName>
        <fullName evidence="17">TonB-dependent siderophore receptor</fullName>
    </submittedName>
</protein>
<dbReference type="CDD" id="cd01347">
    <property type="entry name" value="ligand_gated_channel"/>
    <property type="match status" value="1"/>
</dbReference>
<dbReference type="InterPro" id="IPR010105">
    <property type="entry name" value="TonB_sidphr_rcpt"/>
</dbReference>
<feature type="domain" description="TonB-dependent receptor-like beta-barrel" evidence="15">
    <location>
        <begin position="239"/>
        <end position="669"/>
    </location>
</feature>
<reference evidence="17 18" key="1">
    <citation type="submission" date="2019-11" db="EMBL/GenBank/DDBJ databases">
        <title>Draft Genome Sequences of Six Type Strains of the Genus Massilia.</title>
        <authorList>
            <person name="Miess H."/>
            <person name="Frediansyah A."/>
            <person name="Goeker M."/>
            <person name="Gross H."/>
        </authorList>
    </citation>
    <scope>NUCLEOTIDE SEQUENCE [LARGE SCALE GENOMIC DNA]</scope>
    <source>
        <strain evidence="17 18">DSM 17513</strain>
    </source>
</reference>
<keyword evidence="9 12" id="KW-0472">Membrane</keyword>
<dbReference type="InterPro" id="IPR037066">
    <property type="entry name" value="Plug_dom_sf"/>
</dbReference>
<evidence type="ECO:0000256" key="12">
    <source>
        <dbReference type="PROSITE-ProRule" id="PRU01360"/>
    </source>
</evidence>
<dbReference type="Pfam" id="PF00593">
    <property type="entry name" value="TonB_dep_Rec_b-barrel"/>
    <property type="match status" value="1"/>
</dbReference>
<gene>
    <name evidence="17" type="ORF">GJV26_19410</name>
</gene>
<keyword evidence="3 12" id="KW-0813">Transport</keyword>
<evidence type="ECO:0000313" key="17">
    <source>
        <dbReference type="EMBL" id="MUI14610.1"/>
    </source>
</evidence>
<dbReference type="PROSITE" id="PS52016">
    <property type="entry name" value="TONB_DEPENDENT_REC_3"/>
    <property type="match status" value="1"/>
</dbReference>
<dbReference type="RefSeq" id="WP_155710403.1">
    <property type="nucleotide sequence ID" value="NZ_BMWU01000047.1"/>
</dbReference>
<dbReference type="InterPro" id="IPR000531">
    <property type="entry name" value="Beta-barrel_TonB"/>
</dbReference>
<dbReference type="GO" id="GO:0015344">
    <property type="term" value="F:siderophore uptake transmembrane transporter activity"/>
    <property type="evidence" value="ECO:0007669"/>
    <property type="project" value="TreeGrafter"/>
</dbReference>
<keyword evidence="11 12" id="KW-0998">Cell outer membrane</keyword>
<evidence type="ECO:0000256" key="6">
    <source>
        <dbReference type="ARBA" id="ARBA00022729"/>
    </source>
</evidence>
<dbReference type="FunFam" id="2.170.130.10:FF:000001">
    <property type="entry name" value="Catecholate siderophore TonB-dependent receptor"/>
    <property type="match status" value="1"/>
</dbReference>
<comment type="subcellular location">
    <subcellularLocation>
        <location evidence="1 12">Cell outer membrane</location>
        <topology evidence="1 12">Multi-pass membrane protein</topology>
    </subcellularLocation>
</comment>
<keyword evidence="8 13" id="KW-0798">TonB box</keyword>
<keyword evidence="7" id="KW-0406">Ion transport</keyword>
<feature type="domain" description="TonB-dependent receptor plug" evidence="16">
    <location>
        <begin position="68"/>
        <end position="168"/>
    </location>
</feature>